<organism evidence="1 2">
    <name type="scientific">Gynuella sunshinyii YC6258</name>
    <dbReference type="NCBI Taxonomy" id="1445510"/>
    <lineage>
        <taxon>Bacteria</taxon>
        <taxon>Pseudomonadati</taxon>
        <taxon>Pseudomonadota</taxon>
        <taxon>Gammaproteobacteria</taxon>
        <taxon>Oceanospirillales</taxon>
        <taxon>Saccharospirillaceae</taxon>
        <taxon>Gynuella</taxon>
    </lineage>
</organism>
<dbReference type="KEGG" id="gsn:YC6258_04605"/>
<sequence length="38" mass="4359">MGYCYPAFYMSKTFVITSADWSVTIMNATIANLRSFQE</sequence>
<evidence type="ECO:0000313" key="2">
    <source>
        <dbReference type="Proteomes" id="UP000032266"/>
    </source>
</evidence>
<proteinExistence type="predicted"/>
<protein>
    <submittedName>
        <fullName evidence="1">Uncharacterized protein</fullName>
    </submittedName>
</protein>
<keyword evidence="2" id="KW-1185">Reference proteome</keyword>
<evidence type="ECO:0000313" key="1">
    <source>
        <dbReference type="EMBL" id="AJQ96637.1"/>
    </source>
</evidence>
<name>A0A0C5VPT3_9GAMM</name>
<gene>
    <name evidence="1" type="ORF">YC6258_04605</name>
</gene>
<dbReference type="AlphaFoldDB" id="A0A0C5VPT3"/>
<dbReference type="HOGENOM" id="CLU_3328501_0_0_6"/>
<dbReference type="EMBL" id="CP007142">
    <property type="protein sequence ID" value="AJQ96637.1"/>
    <property type="molecule type" value="Genomic_DNA"/>
</dbReference>
<dbReference type="Proteomes" id="UP000032266">
    <property type="component" value="Chromosome"/>
</dbReference>
<reference evidence="1 2" key="1">
    <citation type="submission" date="2014-01" db="EMBL/GenBank/DDBJ databases">
        <title>Full genme sequencing of cellulolytic bacterium Gynuella sunshinyii YC6258T gen. nov., sp. nov.</title>
        <authorList>
            <person name="Khan H."/>
            <person name="Chung E.J."/>
            <person name="Chung Y.R."/>
        </authorList>
    </citation>
    <scope>NUCLEOTIDE SEQUENCE [LARGE SCALE GENOMIC DNA]</scope>
    <source>
        <strain evidence="1 2">YC6258</strain>
    </source>
</reference>
<accession>A0A0C5VPT3</accession>